<dbReference type="AlphaFoldDB" id="A0A0B1Q5U6"/>
<dbReference type="RefSeq" id="WP_039193360.1">
    <property type="nucleotide sequence ID" value="NZ_JRFJ01000003.1"/>
</dbReference>
<dbReference type="InterPro" id="IPR011969">
    <property type="entry name" value="Clan_AA_Asp_peptidase_C"/>
</dbReference>
<dbReference type="OrthoDB" id="7595324at2"/>
<gene>
    <name evidence="2" type="ORF">LA66_12045</name>
</gene>
<dbReference type="InterPro" id="IPR034122">
    <property type="entry name" value="Retropepsin-like_bacterial"/>
</dbReference>
<dbReference type="NCBIfam" id="TIGR02281">
    <property type="entry name" value="clan_AA_DTGA"/>
    <property type="match status" value="1"/>
</dbReference>
<name>A0A0B1Q5U6_9HYPH</name>
<dbReference type="CDD" id="cd05483">
    <property type="entry name" value="retropepsin_like_bacteria"/>
    <property type="match status" value="1"/>
</dbReference>
<dbReference type="SUPFAM" id="SSF50630">
    <property type="entry name" value="Acid proteases"/>
    <property type="match status" value="1"/>
</dbReference>
<dbReference type="InterPro" id="IPR021109">
    <property type="entry name" value="Peptidase_aspartic_dom_sf"/>
</dbReference>
<reference evidence="2 3" key="1">
    <citation type="submission" date="2014-09" db="EMBL/GenBank/DDBJ databases">
        <title>Isolation and characterization of Aurantimonas altamirensis ON-56566 from clinical sample following a dog bite.</title>
        <authorList>
            <person name="Eshaghi A."/>
            <person name="Li A."/>
            <person name="Shahinas D."/>
            <person name="Bahn P."/>
            <person name="Kus J.V."/>
            <person name="Patel S.N."/>
        </authorList>
    </citation>
    <scope>NUCLEOTIDE SEQUENCE [LARGE SCALE GENOMIC DNA]</scope>
    <source>
        <strain evidence="2 3">ON-56566</strain>
    </source>
</reference>
<dbReference type="EMBL" id="JRFJ01000003">
    <property type="protein sequence ID" value="KHJ54190.1"/>
    <property type="molecule type" value="Genomic_DNA"/>
</dbReference>
<evidence type="ECO:0000256" key="1">
    <source>
        <dbReference type="SAM" id="Phobius"/>
    </source>
</evidence>
<protein>
    <recommendedName>
        <fullName evidence="4">Aspartic protease</fullName>
    </recommendedName>
</protein>
<proteinExistence type="predicted"/>
<evidence type="ECO:0000313" key="2">
    <source>
        <dbReference type="EMBL" id="KHJ54190.1"/>
    </source>
</evidence>
<dbReference type="STRING" id="370622.LA66_12045"/>
<dbReference type="Gene3D" id="2.40.70.10">
    <property type="entry name" value="Acid Proteases"/>
    <property type="match status" value="1"/>
</dbReference>
<evidence type="ECO:0008006" key="4">
    <source>
        <dbReference type="Google" id="ProtNLM"/>
    </source>
</evidence>
<keyword evidence="1" id="KW-1133">Transmembrane helix</keyword>
<keyword evidence="1" id="KW-0472">Membrane</keyword>
<organism evidence="2 3">
    <name type="scientific">Aureimonas altamirensis</name>
    <dbReference type="NCBI Taxonomy" id="370622"/>
    <lineage>
        <taxon>Bacteria</taxon>
        <taxon>Pseudomonadati</taxon>
        <taxon>Pseudomonadota</taxon>
        <taxon>Alphaproteobacteria</taxon>
        <taxon>Hyphomicrobiales</taxon>
        <taxon>Aurantimonadaceae</taxon>
        <taxon>Aureimonas</taxon>
    </lineage>
</organism>
<sequence length="236" mass="24665">MRNGGVLMVLIALLGVGLALLLLNTDGTIAGLSEDDFARLVYLGAILTAVGGTVIVAFRGRFAEAVRSALLWAIAFVVLIGVYAYSTEFRSVGERMLGALMPGRIVASGSGDNLQVSVGRGFDNHFRVDATINGVELPVLVDTGASTVALDRDTARLVGIDVDGLSYDAQVRTANGVASAAMVRLDSVAVGPIERRNVSALVTENDAIGVGLLGMSFLGQLASVEFRGDRLILTDR</sequence>
<evidence type="ECO:0000313" key="3">
    <source>
        <dbReference type="Proteomes" id="UP000030826"/>
    </source>
</evidence>
<dbReference type="Proteomes" id="UP000030826">
    <property type="component" value="Unassembled WGS sequence"/>
</dbReference>
<keyword evidence="1" id="KW-0812">Transmembrane</keyword>
<feature type="transmembrane region" description="Helical" evidence="1">
    <location>
        <begin position="37"/>
        <end position="57"/>
    </location>
</feature>
<accession>A0A0B1Q5U6</accession>
<comment type="caution">
    <text evidence="2">The sequence shown here is derived from an EMBL/GenBank/DDBJ whole genome shotgun (WGS) entry which is preliminary data.</text>
</comment>
<feature type="transmembrane region" description="Helical" evidence="1">
    <location>
        <begin position="69"/>
        <end position="86"/>
    </location>
</feature>
<dbReference type="Pfam" id="PF13975">
    <property type="entry name" value="gag-asp_proteas"/>
    <property type="match status" value="1"/>
</dbReference>